<dbReference type="OrthoDB" id="9781621at2"/>
<proteinExistence type="inferred from homology"/>
<protein>
    <recommendedName>
        <fullName evidence="2">NADH:ubiquinone reductase (non-electrogenic)</fullName>
        <ecNumber evidence="2">1.6.5.9</ecNumber>
    </recommendedName>
</protein>
<sequence>MTTAQESSSLGLQRSRPRVVIVGGGFGGIYAARRLRGVDVDVTLLDRGTSHVFQPLLYQCATGLLSEGEISSPLRHLLRGVRNVHVALGEAQGIDAVGRVLTASRFDGSTFELPYDYLIVAAGMRQAYHGHDEYIQWAPGMKTLDDALAIRRKLICAFEMAESLPTAEERRPWLTFAVAGGGPTGVELAGQIRELAMHALANEFQSIDPCEARVLLFHGGDRVLQSFNRKLSAAAQRTLDKVGVETHLGVHVTDVCETSIETTAKNAARTKKRYGARTVLWTAGVEAVPFAAALANALGVKQIQGGRIAVEPDLTVPGHPNVWVIGDLMSLNDLPGVAEVAMQGGRHVGGCIARTIEGGTPDRKPFKYRDLGSAAYIARRHALLQAGPIRMSGFLGWVSWGAIHIAFLAGYRNRFGTLLNWAVTLASRTRRERAITYGDPESARQPYTDLTTESIAVTRPER</sequence>
<comment type="catalytic activity">
    <reaction evidence="7">
        <text>a quinone + NADH + H(+) = a quinol + NAD(+)</text>
        <dbReference type="Rhea" id="RHEA:46160"/>
        <dbReference type="ChEBI" id="CHEBI:15378"/>
        <dbReference type="ChEBI" id="CHEBI:24646"/>
        <dbReference type="ChEBI" id="CHEBI:57540"/>
        <dbReference type="ChEBI" id="CHEBI:57945"/>
        <dbReference type="ChEBI" id="CHEBI:132124"/>
        <dbReference type="EC" id="1.6.5.9"/>
    </reaction>
</comment>
<dbReference type="InterPro" id="IPR023753">
    <property type="entry name" value="FAD/NAD-binding_dom"/>
</dbReference>
<evidence type="ECO:0000256" key="4">
    <source>
        <dbReference type="ARBA" id="ARBA00022827"/>
    </source>
</evidence>
<evidence type="ECO:0000256" key="5">
    <source>
        <dbReference type="ARBA" id="ARBA00023002"/>
    </source>
</evidence>
<comment type="similarity">
    <text evidence="1">Belongs to the NADH dehydrogenase family.</text>
</comment>
<dbReference type="InterPro" id="IPR036188">
    <property type="entry name" value="FAD/NAD-bd_sf"/>
</dbReference>
<organism evidence="9 10">
    <name type="scientific">Rhodococcus wratislaviensis</name>
    <name type="common">Tsukamurella wratislaviensis</name>
    <dbReference type="NCBI Taxonomy" id="44752"/>
    <lineage>
        <taxon>Bacteria</taxon>
        <taxon>Bacillati</taxon>
        <taxon>Actinomycetota</taxon>
        <taxon>Actinomycetes</taxon>
        <taxon>Mycobacteriales</taxon>
        <taxon>Nocardiaceae</taxon>
        <taxon>Rhodococcus</taxon>
    </lineage>
</organism>
<evidence type="ECO:0000313" key="10">
    <source>
        <dbReference type="Proteomes" id="UP000287519"/>
    </source>
</evidence>
<feature type="domain" description="FAD/NAD(P)-binding" evidence="8">
    <location>
        <begin position="18"/>
        <end position="345"/>
    </location>
</feature>
<comment type="caution">
    <text evidence="9">The sequence shown here is derived from an EMBL/GenBank/DDBJ whole genome shotgun (WGS) entry which is preliminary data.</text>
</comment>
<dbReference type="EMBL" id="BHYM01000002">
    <property type="protein sequence ID" value="GCE36242.1"/>
    <property type="molecule type" value="Genomic_DNA"/>
</dbReference>
<dbReference type="AlphaFoldDB" id="A0A402BY90"/>
<dbReference type="SUPFAM" id="SSF51905">
    <property type="entry name" value="FAD/NAD(P)-binding domain"/>
    <property type="match status" value="1"/>
</dbReference>
<evidence type="ECO:0000256" key="6">
    <source>
        <dbReference type="ARBA" id="ARBA00023027"/>
    </source>
</evidence>
<evidence type="ECO:0000313" key="9">
    <source>
        <dbReference type="EMBL" id="GCE36242.1"/>
    </source>
</evidence>
<reference evidence="9 10" key="1">
    <citation type="submission" date="2018-11" db="EMBL/GenBank/DDBJ databases">
        <title>Microbial catabolism of amino acid.</title>
        <authorList>
            <person name="Hibi M."/>
            <person name="Ogawa J."/>
        </authorList>
    </citation>
    <scope>NUCLEOTIDE SEQUENCE [LARGE SCALE GENOMIC DNA]</scope>
    <source>
        <strain evidence="9 10">C31-06</strain>
    </source>
</reference>
<keyword evidence="4" id="KW-0274">FAD</keyword>
<evidence type="ECO:0000259" key="8">
    <source>
        <dbReference type="Pfam" id="PF07992"/>
    </source>
</evidence>
<dbReference type="PANTHER" id="PTHR43706">
    <property type="entry name" value="NADH DEHYDROGENASE"/>
    <property type="match status" value="1"/>
</dbReference>
<keyword evidence="3" id="KW-0285">Flavoprotein</keyword>
<evidence type="ECO:0000256" key="7">
    <source>
        <dbReference type="ARBA" id="ARBA00047599"/>
    </source>
</evidence>
<keyword evidence="6" id="KW-0520">NAD</keyword>
<dbReference type="Gene3D" id="3.50.50.100">
    <property type="match status" value="1"/>
</dbReference>
<dbReference type="PRINTS" id="PR00368">
    <property type="entry name" value="FADPNR"/>
</dbReference>
<dbReference type="PRINTS" id="PR00411">
    <property type="entry name" value="PNDRDTASEI"/>
</dbReference>
<keyword evidence="5" id="KW-0560">Oxidoreductase</keyword>
<dbReference type="EC" id="1.6.5.9" evidence="2"/>
<dbReference type="PANTHER" id="PTHR43706:SF47">
    <property type="entry name" value="EXTERNAL NADH-UBIQUINONE OXIDOREDUCTASE 1, MITOCHONDRIAL-RELATED"/>
    <property type="match status" value="1"/>
</dbReference>
<keyword evidence="10" id="KW-1185">Reference proteome</keyword>
<dbReference type="RefSeq" id="WP_124389192.1">
    <property type="nucleotide sequence ID" value="NZ_BHYM01000002.1"/>
</dbReference>
<evidence type="ECO:0000256" key="1">
    <source>
        <dbReference type="ARBA" id="ARBA00005272"/>
    </source>
</evidence>
<dbReference type="GO" id="GO:0050136">
    <property type="term" value="F:NADH dehydrogenase (quinone) (non-electrogenic) activity"/>
    <property type="evidence" value="ECO:0007669"/>
    <property type="project" value="UniProtKB-EC"/>
</dbReference>
<accession>A0A402BY90</accession>
<dbReference type="InterPro" id="IPR045024">
    <property type="entry name" value="NDH-2"/>
</dbReference>
<evidence type="ECO:0000256" key="3">
    <source>
        <dbReference type="ARBA" id="ARBA00022630"/>
    </source>
</evidence>
<evidence type="ECO:0000256" key="2">
    <source>
        <dbReference type="ARBA" id="ARBA00012637"/>
    </source>
</evidence>
<dbReference type="Proteomes" id="UP000287519">
    <property type="component" value="Unassembled WGS sequence"/>
</dbReference>
<dbReference type="Pfam" id="PF07992">
    <property type="entry name" value="Pyr_redox_2"/>
    <property type="match status" value="1"/>
</dbReference>
<gene>
    <name evidence="9" type="ORF">Rhow_001608</name>
</gene>
<name>A0A402BY90_RHOWR</name>